<reference evidence="3 4" key="1">
    <citation type="submission" date="2016-08" db="EMBL/GenBank/DDBJ databases">
        <title>Genomes of anaerobic fungi encode conserved fungal cellulosomes for biomass hydrolysis.</title>
        <authorList>
            <consortium name="DOE Joint Genome Institute"/>
            <person name="Haitjema C.H."/>
            <person name="Gilmore S.P."/>
            <person name="Henske J.K."/>
            <person name="Solomon K.V."/>
            <person name="De Groot R."/>
            <person name="Kuo A."/>
            <person name="Mondo S.J."/>
            <person name="Salamov A.A."/>
            <person name="Labutti K."/>
            <person name="Zhao Z."/>
            <person name="Chiniquy J."/>
            <person name="Barry K."/>
            <person name="Brewer H.M."/>
            <person name="Purvine S.O."/>
            <person name="Wright A.T."/>
            <person name="Boxma B."/>
            <person name="Van Alen T."/>
            <person name="Hackstein J.H."/>
            <person name="Baker S.E."/>
            <person name="Grigoriev I.V."/>
            <person name="O'Malley M.A."/>
        </authorList>
    </citation>
    <scope>NUCLEOTIDE SEQUENCE [LARGE SCALE GENOMIC DNA]</scope>
    <source>
        <strain evidence="4">finn</strain>
    </source>
</reference>
<dbReference type="SMART" id="SM00365">
    <property type="entry name" value="LRR_SD22"/>
    <property type="match status" value="6"/>
</dbReference>
<dbReference type="STRING" id="1754191.A0A1Y1VES6"/>
<dbReference type="CDD" id="cd21340">
    <property type="entry name" value="PPP1R42"/>
    <property type="match status" value="1"/>
</dbReference>
<evidence type="ECO:0000256" key="2">
    <source>
        <dbReference type="ARBA" id="ARBA00022737"/>
    </source>
</evidence>
<evidence type="ECO:0000313" key="3">
    <source>
        <dbReference type="EMBL" id="ORX54298.1"/>
    </source>
</evidence>
<dbReference type="InterPro" id="IPR025875">
    <property type="entry name" value="Leu-rich_rpt_4"/>
</dbReference>
<dbReference type="SUPFAM" id="SSF52058">
    <property type="entry name" value="L domain-like"/>
    <property type="match status" value="1"/>
</dbReference>
<name>A0A1Y1VES6_9FUNG</name>
<reference evidence="3 4" key="2">
    <citation type="submission" date="2016-08" db="EMBL/GenBank/DDBJ databases">
        <title>Pervasive Adenine N6-methylation of Active Genes in Fungi.</title>
        <authorList>
            <consortium name="DOE Joint Genome Institute"/>
            <person name="Mondo S.J."/>
            <person name="Dannebaum R.O."/>
            <person name="Kuo R.C."/>
            <person name="Labutti K."/>
            <person name="Haridas S."/>
            <person name="Kuo A."/>
            <person name="Salamov A."/>
            <person name="Ahrendt S.R."/>
            <person name="Lipzen A."/>
            <person name="Sullivan W."/>
            <person name="Andreopoulos W.B."/>
            <person name="Clum A."/>
            <person name="Lindquist E."/>
            <person name="Daum C."/>
            <person name="Ramamoorthy G.K."/>
            <person name="Gryganskyi A."/>
            <person name="Culley D."/>
            <person name="Magnuson J.K."/>
            <person name="James T.Y."/>
            <person name="O'Malley M.A."/>
            <person name="Stajich J.E."/>
            <person name="Spatafora J.W."/>
            <person name="Visel A."/>
            <person name="Grigoriev I.V."/>
        </authorList>
    </citation>
    <scope>NUCLEOTIDE SEQUENCE [LARGE SCALE GENOMIC DNA]</scope>
    <source>
        <strain evidence="4">finn</strain>
    </source>
</reference>
<dbReference type="Pfam" id="PF12799">
    <property type="entry name" value="LRR_4"/>
    <property type="match status" value="2"/>
</dbReference>
<dbReference type="InterPro" id="IPR032675">
    <property type="entry name" value="LRR_dom_sf"/>
</dbReference>
<keyword evidence="2" id="KW-0677">Repeat</keyword>
<keyword evidence="1" id="KW-0433">Leucine-rich repeat</keyword>
<proteinExistence type="predicted"/>
<evidence type="ECO:0000313" key="4">
    <source>
        <dbReference type="Proteomes" id="UP000193719"/>
    </source>
</evidence>
<dbReference type="InterPro" id="IPR001611">
    <property type="entry name" value="Leu-rich_rpt"/>
</dbReference>
<protein>
    <submittedName>
        <fullName evidence="3">Outer arm dynein light chain 1</fullName>
    </submittedName>
</protein>
<dbReference type="EMBL" id="MCFH01000011">
    <property type="protein sequence ID" value="ORX54298.1"/>
    <property type="molecule type" value="Genomic_DNA"/>
</dbReference>
<dbReference type="PROSITE" id="PS51450">
    <property type="entry name" value="LRR"/>
    <property type="match status" value="5"/>
</dbReference>
<organism evidence="3 4">
    <name type="scientific">Piromyces finnis</name>
    <dbReference type="NCBI Taxonomy" id="1754191"/>
    <lineage>
        <taxon>Eukaryota</taxon>
        <taxon>Fungi</taxon>
        <taxon>Fungi incertae sedis</taxon>
        <taxon>Chytridiomycota</taxon>
        <taxon>Chytridiomycota incertae sedis</taxon>
        <taxon>Neocallimastigomycetes</taxon>
        <taxon>Neocallimastigales</taxon>
        <taxon>Neocallimastigaceae</taxon>
        <taxon>Piromyces</taxon>
    </lineage>
</organism>
<dbReference type="Gene3D" id="3.80.10.10">
    <property type="entry name" value="Ribonuclease Inhibitor"/>
    <property type="match status" value="2"/>
</dbReference>
<dbReference type="SMART" id="SM00369">
    <property type="entry name" value="LRR_TYP"/>
    <property type="match status" value="3"/>
</dbReference>
<sequence>MKITSDLILKNSYERKARDETVDDFLSRLTHVSLVGSGIKEIENVDRCRNASVLYLYDNCINHISGLSSLTNLTQLYLQNNKIEKINGLEHLSNLTILHLGNNYIKRIENLNLPLLTTLKLDYQKIPEDEYMTFDEECIKNLSDNLTTLTLSGNRIQYVSPLRHLKNLEQIDLSNNLIFSWDDVKVMLKGFECLINLNLISNPVSVKGLKFRQKVVYACKKLEVFNHKEITDIEKQYVIKMAQSNRLIEKRKKEGLLKKQNSFTNSEFSNSSSSSFSLGFSRNQSEESINQKIYPHMPPYYSQYRDLFLLNKKKSDIDNEYFQKSFNNKTYSRSNSSRFI</sequence>
<dbReference type="AlphaFoldDB" id="A0A1Y1VES6"/>
<dbReference type="InterPro" id="IPR050836">
    <property type="entry name" value="SDS22/Internalin_LRR"/>
</dbReference>
<dbReference type="OrthoDB" id="266138at2759"/>
<keyword evidence="4" id="KW-1185">Reference proteome</keyword>
<dbReference type="PANTHER" id="PTHR46652">
    <property type="entry name" value="LEUCINE-RICH REPEAT AND IQ DOMAIN-CONTAINING PROTEIN 1-RELATED"/>
    <property type="match status" value="1"/>
</dbReference>
<evidence type="ECO:0000256" key="1">
    <source>
        <dbReference type="ARBA" id="ARBA00022614"/>
    </source>
</evidence>
<gene>
    <name evidence="3" type="ORF">BCR36DRAFT_410840</name>
</gene>
<comment type="caution">
    <text evidence="3">The sequence shown here is derived from an EMBL/GenBank/DDBJ whole genome shotgun (WGS) entry which is preliminary data.</text>
</comment>
<dbReference type="InterPro" id="IPR003591">
    <property type="entry name" value="Leu-rich_rpt_typical-subtyp"/>
</dbReference>
<dbReference type="Proteomes" id="UP000193719">
    <property type="component" value="Unassembled WGS sequence"/>
</dbReference>
<dbReference type="PANTHER" id="PTHR46652:SF3">
    <property type="entry name" value="LEUCINE-RICH REPEAT-CONTAINING PROTEIN 9"/>
    <property type="match status" value="1"/>
</dbReference>
<accession>A0A1Y1VES6</accession>